<dbReference type="PANTHER" id="PTHR11158">
    <property type="entry name" value="MSF1/PX19 RELATED"/>
    <property type="match status" value="1"/>
</dbReference>
<reference evidence="2 4" key="1">
    <citation type="journal article" date="2011" name="Science">
        <title>Comparative functional genomics of the fission yeasts.</title>
        <authorList>
            <person name="Rhind N."/>
            <person name="Chen Z."/>
            <person name="Yassour M."/>
            <person name="Thompson D.A."/>
            <person name="Haas B.J."/>
            <person name="Habib N."/>
            <person name="Wapinski I."/>
            <person name="Roy S."/>
            <person name="Lin M.F."/>
            <person name="Heiman D.I."/>
            <person name="Young S.K."/>
            <person name="Furuya K."/>
            <person name="Guo Y."/>
            <person name="Pidoux A."/>
            <person name="Chen H.M."/>
            <person name="Robbertse B."/>
            <person name="Goldberg J.M."/>
            <person name="Aoki K."/>
            <person name="Bayne E.H."/>
            <person name="Berlin A.M."/>
            <person name="Desjardins C.A."/>
            <person name="Dobbs E."/>
            <person name="Dukaj L."/>
            <person name="Fan L."/>
            <person name="FitzGerald M.G."/>
            <person name="French C."/>
            <person name="Gujja S."/>
            <person name="Hansen K."/>
            <person name="Keifenheim D."/>
            <person name="Levin J.Z."/>
            <person name="Mosher R.A."/>
            <person name="Mueller C.A."/>
            <person name="Pfiffner J."/>
            <person name="Priest M."/>
            <person name="Russ C."/>
            <person name="Smialowska A."/>
            <person name="Swoboda P."/>
            <person name="Sykes S.M."/>
            <person name="Vaughn M."/>
            <person name="Vengrova S."/>
            <person name="Yoder R."/>
            <person name="Zeng Q."/>
            <person name="Allshire R."/>
            <person name="Baulcombe D."/>
            <person name="Birren B.W."/>
            <person name="Brown W."/>
            <person name="Ekwall K."/>
            <person name="Kellis M."/>
            <person name="Leatherwood J."/>
            <person name="Levin H."/>
            <person name="Margalit H."/>
            <person name="Martienssen R."/>
            <person name="Nieduszynski C.A."/>
            <person name="Spatafora J.W."/>
            <person name="Friedman N."/>
            <person name="Dalgaard J.Z."/>
            <person name="Baumann P."/>
            <person name="Niki H."/>
            <person name="Regev A."/>
            <person name="Nusbaum C."/>
        </authorList>
    </citation>
    <scope>NUCLEOTIDE SEQUENCE [LARGE SCALE GENOMIC DNA]</scope>
    <source>
        <strain evidence="4">yFS275 / FY16936</strain>
    </source>
</reference>
<dbReference type="InterPro" id="IPR006797">
    <property type="entry name" value="PRELI/MSF1_dom"/>
</dbReference>
<dbReference type="JaponicusDB" id="SJAG_00576">
    <property type="gene designation" value="ups2"/>
</dbReference>
<dbReference type="GO" id="GO:1990050">
    <property type="term" value="F:phosphatidic acid transfer activity"/>
    <property type="evidence" value="ECO:0000318"/>
    <property type="project" value="GO_Central"/>
</dbReference>
<dbReference type="OrthoDB" id="407630at2759"/>
<dbReference type="AlphaFoldDB" id="B6JW09"/>
<keyword evidence="4" id="KW-1185">Reference proteome</keyword>
<proteinExistence type="predicted"/>
<evidence type="ECO:0000313" key="3">
    <source>
        <dbReference type="JaponicusDB" id="SJAG_00576"/>
    </source>
</evidence>
<dbReference type="STRING" id="402676.B6JW09"/>
<dbReference type="EMBL" id="KE651166">
    <property type="protein sequence ID" value="EEB05560.1"/>
    <property type="molecule type" value="Genomic_DNA"/>
</dbReference>
<organism evidence="2 4">
    <name type="scientific">Schizosaccharomyces japonicus (strain yFS275 / FY16936)</name>
    <name type="common">Fission yeast</name>
    <dbReference type="NCBI Taxonomy" id="402676"/>
    <lineage>
        <taxon>Eukaryota</taxon>
        <taxon>Fungi</taxon>
        <taxon>Dikarya</taxon>
        <taxon>Ascomycota</taxon>
        <taxon>Taphrinomycotina</taxon>
        <taxon>Schizosaccharomycetes</taxon>
        <taxon>Schizosaccharomycetales</taxon>
        <taxon>Schizosaccharomycetaceae</taxon>
        <taxon>Schizosaccharomyces</taxon>
    </lineage>
</organism>
<feature type="domain" description="PRELI/MSF1" evidence="1">
    <location>
        <begin position="1"/>
        <end position="174"/>
    </location>
</feature>
<evidence type="ECO:0000259" key="1">
    <source>
        <dbReference type="PROSITE" id="PS50904"/>
    </source>
</evidence>
<accession>B6JW09</accession>
<dbReference type="GeneID" id="7051272"/>
<gene>
    <name evidence="3" type="primary">ups2</name>
    <name evidence="2" type="ORF">SJAG_00576</name>
</gene>
<evidence type="ECO:0000313" key="4">
    <source>
        <dbReference type="Proteomes" id="UP000001744"/>
    </source>
</evidence>
<dbReference type="PROSITE" id="PS50904">
    <property type="entry name" value="PRELI_MSF1"/>
    <property type="match status" value="1"/>
</dbReference>
<sequence length="184" mass="21388">MKFFENCHLFNYPFSHVSAAHWQKYPNEWATQVYAIDTLKQFVIEGTQTLYTERLITCRQSIPRWIRKITGNITETYFLETSKVDLATQTFIIKSTNLTFNEYLNVVETVTYKKHPELEETTVFQQQATIQALVSLKRLANYVEDYSVSRFKQNAKKGKLGFDSVLARPSPVGLNSQERTNNTV</sequence>
<dbReference type="Proteomes" id="UP000001744">
    <property type="component" value="Unassembled WGS sequence"/>
</dbReference>
<dbReference type="eggNOG" id="KOG3336">
    <property type="taxonomic scope" value="Eukaryota"/>
</dbReference>
<name>B6JW09_SCHJY</name>
<dbReference type="GO" id="GO:0005758">
    <property type="term" value="C:mitochondrial intermembrane space"/>
    <property type="evidence" value="ECO:0000318"/>
    <property type="project" value="GO_Central"/>
</dbReference>
<dbReference type="VEuPathDB" id="FungiDB:SJAG_00576"/>
<evidence type="ECO:0000313" key="2">
    <source>
        <dbReference type="EMBL" id="EEB05560.1"/>
    </source>
</evidence>
<dbReference type="HOGENOM" id="CLU_067902_1_1_1"/>
<dbReference type="RefSeq" id="XP_002171853.1">
    <property type="nucleotide sequence ID" value="XM_002171817.1"/>
</dbReference>
<dbReference type="OMA" id="YCPWNEK"/>
<dbReference type="Pfam" id="PF04707">
    <property type="entry name" value="PRELI"/>
    <property type="match status" value="1"/>
</dbReference>
<protein>
    <submittedName>
        <fullName evidence="2">Intermembrane space protein sorting protein</fullName>
    </submittedName>
</protein>
<dbReference type="GO" id="GO:0015914">
    <property type="term" value="P:phospholipid transport"/>
    <property type="evidence" value="ECO:0000318"/>
    <property type="project" value="GO_Central"/>
</dbReference>
<dbReference type="InterPro" id="IPR037365">
    <property type="entry name" value="Slowmo/Ups"/>
</dbReference>